<dbReference type="CDD" id="cd03311">
    <property type="entry name" value="CIMS_C_terminal_like"/>
    <property type="match status" value="1"/>
</dbReference>
<dbReference type="GO" id="GO:0008270">
    <property type="term" value="F:zinc ion binding"/>
    <property type="evidence" value="ECO:0007669"/>
    <property type="project" value="InterPro"/>
</dbReference>
<keyword evidence="2" id="KW-1185">Reference proteome</keyword>
<dbReference type="InterPro" id="IPR038071">
    <property type="entry name" value="UROD/MetE-like_sf"/>
</dbReference>
<evidence type="ECO:0000313" key="2">
    <source>
        <dbReference type="Proteomes" id="UP000315522"/>
    </source>
</evidence>
<evidence type="ECO:0008006" key="3">
    <source>
        <dbReference type="Google" id="ProtNLM"/>
    </source>
</evidence>
<dbReference type="SUPFAM" id="SSF51726">
    <property type="entry name" value="UROD/MetE-like"/>
    <property type="match status" value="1"/>
</dbReference>
<feature type="non-terminal residue" evidence="1">
    <location>
        <position position="304"/>
    </location>
</feature>
<sequence length="304" mass="34863">MSVKLHQRPPFRAEHLGSLLRPAELLKIRHKIDESQGKPSGLEKDLAAVEETAVKDIVKTQLDLGFHAVSDGEYRRHMFWGSFFPGLDGFEEIQNPDIDIFRLYVPDIDAFLEEGHKPGESVICTGKIKHVGSTYINEWNFLKSQLPKERQGEAKLTLAAPNWYHLRYKQGKAYPKSVYANDEEYFEDIAAAYRAELKILYDNGLRNVQFDDPNLAYFCSEKMLAGFQKDNEDADALLDSYIKLYNGCLRDRPADLHVGVHLCRGNFVGGRHFSEGGYDRIATKLFRNLDVDTYYLEYDTRARA</sequence>
<proteinExistence type="predicted"/>
<dbReference type="PANTHER" id="PTHR43844">
    <property type="entry name" value="METHIONINE SYNTHASE"/>
    <property type="match status" value="1"/>
</dbReference>
<protein>
    <recommendedName>
        <fullName evidence="3">Cobalamin-independent methionine synthase MetE C-terminal/archaeal domain-containing protein</fullName>
    </recommendedName>
</protein>
<dbReference type="Gene3D" id="3.20.20.210">
    <property type="match status" value="1"/>
</dbReference>
<dbReference type="AlphaFoldDB" id="A0A559M2S1"/>
<gene>
    <name evidence="1" type="primary">yxjH</name>
    <name evidence="1" type="ORF">LAWI1_G006438</name>
</gene>
<dbReference type="Proteomes" id="UP000315522">
    <property type="component" value="Unassembled WGS sequence"/>
</dbReference>
<dbReference type="EMBL" id="QGML01002624">
    <property type="protein sequence ID" value="TVY87244.1"/>
    <property type="molecule type" value="Genomic_DNA"/>
</dbReference>
<dbReference type="GO" id="GO:0009086">
    <property type="term" value="P:methionine biosynthetic process"/>
    <property type="evidence" value="ECO:0007669"/>
    <property type="project" value="InterPro"/>
</dbReference>
<name>A0A559M2S1_9HELO</name>
<comment type="caution">
    <text evidence="1">The sequence shown here is derived from an EMBL/GenBank/DDBJ whole genome shotgun (WGS) entry which is preliminary data.</text>
</comment>
<accession>A0A559M2S1</accession>
<evidence type="ECO:0000313" key="1">
    <source>
        <dbReference type="EMBL" id="TVY87244.1"/>
    </source>
</evidence>
<reference evidence="1 2" key="1">
    <citation type="submission" date="2018-05" db="EMBL/GenBank/DDBJ databases">
        <title>Genome sequencing and assembly of the regulated plant pathogen Lachnellula willkommii and related sister species for the development of diagnostic species identification markers.</title>
        <authorList>
            <person name="Giroux E."/>
            <person name="Bilodeau G."/>
        </authorList>
    </citation>
    <scope>NUCLEOTIDE SEQUENCE [LARGE SCALE GENOMIC DNA]</scope>
    <source>
        <strain evidence="1 2">CBS 172.35</strain>
    </source>
</reference>
<organism evidence="1 2">
    <name type="scientific">Lachnellula willkommii</name>
    <dbReference type="NCBI Taxonomy" id="215461"/>
    <lineage>
        <taxon>Eukaryota</taxon>
        <taxon>Fungi</taxon>
        <taxon>Dikarya</taxon>
        <taxon>Ascomycota</taxon>
        <taxon>Pezizomycotina</taxon>
        <taxon>Leotiomycetes</taxon>
        <taxon>Helotiales</taxon>
        <taxon>Lachnaceae</taxon>
        <taxon>Lachnellula</taxon>
    </lineage>
</organism>
<dbReference type="InterPro" id="IPR002629">
    <property type="entry name" value="Met_Synth_C/arc"/>
</dbReference>
<dbReference type="PANTHER" id="PTHR43844:SF2">
    <property type="entry name" value="SYNTHASE, VITAMIN-B12 INDEPENDENT, PUTATIVE (AFU_ORTHOLOGUE AFUA_3G12060)-RELATED"/>
    <property type="match status" value="1"/>
</dbReference>
<dbReference type="GO" id="GO:0003871">
    <property type="term" value="F:5-methyltetrahydropteroyltriglutamate-homocysteine S-methyltransferase activity"/>
    <property type="evidence" value="ECO:0007669"/>
    <property type="project" value="InterPro"/>
</dbReference>